<sequence>MIYTSGGQSWLPGAKICPHHRPPWSDTDKSLGFFVFTRAHGAKERLEGETGALSAPTLSSAALHDYCRGVIPTTGVGGRGTSQAHTLLPIHYCCSGFGQKTNLRGSEAFFLIRLLSWRGPEFETIIKRSL</sequence>
<organism evidence="1 2">
    <name type="scientific">Dufourea novaeangliae</name>
    <name type="common">Sweat bee</name>
    <dbReference type="NCBI Taxonomy" id="178035"/>
    <lineage>
        <taxon>Eukaryota</taxon>
        <taxon>Metazoa</taxon>
        <taxon>Ecdysozoa</taxon>
        <taxon>Arthropoda</taxon>
        <taxon>Hexapoda</taxon>
        <taxon>Insecta</taxon>
        <taxon>Pterygota</taxon>
        <taxon>Neoptera</taxon>
        <taxon>Endopterygota</taxon>
        <taxon>Hymenoptera</taxon>
        <taxon>Apocrita</taxon>
        <taxon>Aculeata</taxon>
        <taxon>Apoidea</taxon>
        <taxon>Anthophila</taxon>
        <taxon>Halictidae</taxon>
        <taxon>Rophitinae</taxon>
        <taxon>Dufourea</taxon>
    </lineage>
</organism>
<evidence type="ECO:0000313" key="2">
    <source>
        <dbReference type="Proteomes" id="UP000076502"/>
    </source>
</evidence>
<dbReference type="Proteomes" id="UP000076502">
    <property type="component" value="Unassembled WGS sequence"/>
</dbReference>
<reference evidence="1 2" key="1">
    <citation type="submission" date="2015-07" db="EMBL/GenBank/DDBJ databases">
        <title>The genome of Dufourea novaeangliae.</title>
        <authorList>
            <person name="Pan H."/>
            <person name="Kapheim K."/>
        </authorList>
    </citation>
    <scope>NUCLEOTIDE SEQUENCE [LARGE SCALE GENOMIC DNA]</scope>
    <source>
        <strain evidence="1">0120121106</strain>
        <tissue evidence="1">Whole body</tissue>
    </source>
</reference>
<accession>A0A154PLA1</accession>
<dbReference type="AlphaFoldDB" id="A0A154PLA1"/>
<gene>
    <name evidence="1" type="ORF">WN55_03758</name>
</gene>
<evidence type="ECO:0000313" key="1">
    <source>
        <dbReference type="EMBL" id="KZC12244.1"/>
    </source>
</evidence>
<dbReference type="EMBL" id="KQ434943">
    <property type="protein sequence ID" value="KZC12244.1"/>
    <property type="molecule type" value="Genomic_DNA"/>
</dbReference>
<keyword evidence="2" id="KW-1185">Reference proteome</keyword>
<protein>
    <submittedName>
        <fullName evidence="1">Uncharacterized protein</fullName>
    </submittedName>
</protein>
<name>A0A154PLA1_DUFNO</name>
<proteinExistence type="predicted"/>